<evidence type="ECO:0000313" key="2">
    <source>
        <dbReference type="EMBL" id="EED88389.1"/>
    </source>
</evidence>
<name>B8CD13_THAPS</name>
<dbReference type="AlphaFoldDB" id="B8CD13"/>
<dbReference type="Proteomes" id="UP000001449">
    <property type="component" value="Chromosome 15"/>
</dbReference>
<evidence type="ECO:0000313" key="3">
    <source>
        <dbReference type="Proteomes" id="UP000001449"/>
    </source>
</evidence>
<keyword evidence="3" id="KW-1185">Reference proteome</keyword>
<dbReference type="EMBL" id="CM000650">
    <property type="protein sequence ID" value="EED88389.1"/>
    <property type="molecule type" value="Genomic_DNA"/>
</dbReference>
<protein>
    <submittedName>
        <fullName evidence="2">Uncharacterized protein</fullName>
    </submittedName>
</protein>
<accession>B8CD13</accession>
<dbReference type="KEGG" id="tps:THAPSDRAFT_10041"/>
<dbReference type="InParanoid" id="B8CD13"/>
<evidence type="ECO:0000256" key="1">
    <source>
        <dbReference type="SAM" id="MobiDB-lite"/>
    </source>
</evidence>
<feature type="compositionally biased region" description="Low complexity" evidence="1">
    <location>
        <begin position="14"/>
        <end position="30"/>
    </location>
</feature>
<gene>
    <name evidence="2" type="ORF">THAPSDRAFT_10041</name>
</gene>
<reference evidence="2 3" key="2">
    <citation type="journal article" date="2008" name="Nature">
        <title>The Phaeodactylum genome reveals the evolutionary history of diatom genomes.</title>
        <authorList>
            <person name="Bowler C."/>
            <person name="Allen A.E."/>
            <person name="Badger J.H."/>
            <person name="Grimwood J."/>
            <person name="Jabbari K."/>
            <person name="Kuo A."/>
            <person name="Maheswari U."/>
            <person name="Martens C."/>
            <person name="Maumus F."/>
            <person name="Otillar R.P."/>
            <person name="Rayko E."/>
            <person name="Salamov A."/>
            <person name="Vandepoele K."/>
            <person name="Beszteri B."/>
            <person name="Gruber A."/>
            <person name="Heijde M."/>
            <person name="Katinka M."/>
            <person name="Mock T."/>
            <person name="Valentin K."/>
            <person name="Verret F."/>
            <person name="Berges J.A."/>
            <person name="Brownlee C."/>
            <person name="Cadoret J.P."/>
            <person name="Chiovitti A."/>
            <person name="Choi C.J."/>
            <person name="Coesel S."/>
            <person name="De Martino A."/>
            <person name="Detter J.C."/>
            <person name="Durkin C."/>
            <person name="Falciatore A."/>
            <person name="Fournet J."/>
            <person name="Haruta M."/>
            <person name="Huysman M.J."/>
            <person name="Jenkins B.D."/>
            <person name="Jiroutova K."/>
            <person name="Jorgensen R.E."/>
            <person name="Joubert Y."/>
            <person name="Kaplan A."/>
            <person name="Kroger N."/>
            <person name="Kroth P.G."/>
            <person name="La Roche J."/>
            <person name="Lindquist E."/>
            <person name="Lommer M."/>
            <person name="Martin-Jezequel V."/>
            <person name="Lopez P.J."/>
            <person name="Lucas S."/>
            <person name="Mangogna M."/>
            <person name="McGinnis K."/>
            <person name="Medlin L.K."/>
            <person name="Montsant A."/>
            <person name="Oudot-Le Secq M.P."/>
            <person name="Napoli C."/>
            <person name="Obornik M."/>
            <person name="Parker M.S."/>
            <person name="Petit J.L."/>
            <person name="Porcel B.M."/>
            <person name="Poulsen N."/>
            <person name="Robison M."/>
            <person name="Rychlewski L."/>
            <person name="Rynearson T.A."/>
            <person name="Schmutz J."/>
            <person name="Shapiro H."/>
            <person name="Siaut M."/>
            <person name="Stanley M."/>
            <person name="Sussman M.R."/>
            <person name="Taylor A.R."/>
            <person name="Vardi A."/>
            <person name="von Dassow P."/>
            <person name="Vyverman W."/>
            <person name="Willis A."/>
            <person name="Wyrwicz L.S."/>
            <person name="Rokhsar D.S."/>
            <person name="Weissenbach J."/>
            <person name="Armbrust E.V."/>
            <person name="Green B.R."/>
            <person name="Van de Peer Y."/>
            <person name="Grigoriev I.V."/>
        </authorList>
    </citation>
    <scope>NUCLEOTIDE SEQUENCE [LARGE SCALE GENOMIC DNA]</scope>
    <source>
        <strain evidence="2 3">CCMP1335</strain>
    </source>
</reference>
<dbReference type="eggNOG" id="ENOG502SWVR">
    <property type="taxonomic scope" value="Eukaryota"/>
</dbReference>
<dbReference type="RefSeq" id="XP_002294034.1">
    <property type="nucleotide sequence ID" value="XM_002293998.1"/>
</dbReference>
<feature type="compositionally biased region" description="Polar residues" evidence="1">
    <location>
        <begin position="44"/>
        <end position="53"/>
    </location>
</feature>
<organism evidence="2 3">
    <name type="scientific">Thalassiosira pseudonana</name>
    <name type="common">Marine diatom</name>
    <name type="synonym">Cyclotella nana</name>
    <dbReference type="NCBI Taxonomy" id="35128"/>
    <lineage>
        <taxon>Eukaryota</taxon>
        <taxon>Sar</taxon>
        <taxon>Stramenopiles</taxon>
        <taxon>Ochrophyta</taxon>
        <taxon>Bacillariophyta</taxon>
        <taxon>Coscinodiscophyceae</taxon>
        <taxon>Thalassiosirophycidae</taxon>
        <taxon>Thalassiosirales</taxon>
        <taxon>Thalassiosiraceae</taxon>
        <taxon>Thalassiosira</taxon>
    </lineage>
</organism>
<feature type="region of interest" description="Disordered" evidence="1">
    <location>
        <begin position="1"/>
        <end position="70"/>
    </location>
</feature>
<sequence length="242" mass="25958">MSQPEKSAAADGEGNTSSGVNTGSSNTNVAPSPPAASKPTKSTNTPSQSLPDQQHQEEADDMLLVTEFPPPPYYYTLASRSALNQLRLTPPEIPLRAFRVAAKRVALEKKRMMEESERIRLFAEGGGVNKAAVVGGSDDALKGETNEGTAESAVDATALKQSEQDDDSIDPTNENEQVVAVFGEIVEDPTLTIAITEEQQQSSSECNDPTVIRENVKRLNESVLRGFLDLVGKLVMDPGDNK</sequence>
<proteinExistence type="predicted"/>
<dbReference type="HOGENOM" id="CLU_1149203_0_0_1"/>
<reference evidence="2 3" key="1">
    <citation type="journal article" date="2004" name="Science">
        <title>The genome of the diatom Thalassiosira pseudonana: ecology, evolution, and metabolism.</title>
        <authorList>
            <person name="Armbrust E.V."/>
            <person name="Berges J.A."/>
            <person name="Bowler C."/>
            <person name="Green B.R."/>
            <person name="Martinez D."/>
            <person name="Putnam N.H."/>
            <person name="Zhou S."/>
            <person name="Allen A.E."/>
            <person name="Apt K.E."/>
            <person name="Bechner M."/>
            <person name="Brzezinski M.A."/>
            <person name="Chaal B.K."/>
            <person name="Chiovitti A."/>
            <person name="Davis A.K."/>
            <person name="Demarest M.S."/>
            <person name="Detter J.C."/>
            <person name="Glavina T."/>
            <person name="Goodstein D."/>
            <person name="Hadi M.Z."/>
            <person name="Hellsten U."/>
            <person name="Hildebrand M."/>
            <person name="Jenkins B.D."/>
            <person name="Jurka J."/>
            <person name="Kapitonov V.V."/>
            <person name="Kroger N."/>
            <person name="Lau W.W."/>
            <person name="Lane T.W."/>
            <person name="Larimer F.W."/>
            <person name="Lippmeier J.C."/>
            <person name="Lucas S."/>
            <person name="Medina M."/>
            <person name="Montsant A."/>
            <person name="Obornik M."/>
            <person name="Parker M.S."/>
            <person name="Palenik B."/>
            <person name="Pazour G.J."/>
            <person name="Richardson P.M."/>
            <person name="Rynearson T.A."/>
            <person name="Saito M.A."/>
            <person name="Schwartz D.C."/>
            <person name="Thamatrakoln K."/>
            <person name="Valentin K."/>
            <person name="Vardi A."/>
            <person name="Wilkerson F.P."/>
            <person name="Rokhsar D.S."/>
        </authorList>
    </citation>
    <scope>NUCLEOTIDE SEQUENCE [LARGE SCALE GENOMIC DNA]</scope>
    <source>
        <strain evidence="2 3">CCMP1335</strain>
    </source>
</reference>
<dbReference type="PaxDb" id="35128-Thaps10041"/>
<dbReference type="GeneID" id="7441869"/>